<name>A0A4R8PNJ7_9PEZI</name>
<keyword evidence="2" id="KW-1185">Reference proteome</keyword>
<dbReference type="EMBL" id="QAPG01005164">
    <property type="protein sequence ID" value="TDZ27097.1"/>
    <property type="molecule type" value="Genomic_DNA"/>
</dbReference>
<evidence type="ECO:0000313" key="1">
    <source>
        <dbReference type="EMBL" id="TDZ27097.1"/>
    </source>
</evidence>
<reference evidence="1 2" key="1">
    <citation type="submission" date="2018-11" db="EMBL/GenBank/DDBJ databases">
        <title>Genome sequence and assembly of Colletotrichum spinosum.</title>
        <authorList>
            <person name="Gan P."/>
            <person name="Shirasu K."/>
        </authorList>
    </citation>
    <scope>NUCLEOTIDE SEQUENCE [LARGE SCALE GENOMIC DNA]</scope>
    <source>
        <strain evidence="1 2">CBS 515.97</strain>
    </source>
</reference>
<sequence length="116" mass="12372">MTFPPSPPSPGPGRRLHYIVGKRQHFSVALDGISREFDPLLTSSHGRFGTGVAMSSPWGSLAWDPGLVVKLSAVPIVMMRVYAPGTAGQTLAEGASRQPGSELPRCLRVKHLVGRA</sequence>
<protein>
    <submittedName>
        <fullName evidence="1">Uncharacterized protein</fullName>
    </submittedName>
</protein>
<comment type="caution">
    <text evidence="1">The sequence shown here is derived from an EMBL/GenBank/DDBJ whole genome shotgun (WGS) entry which is preliminary data.</text>
</comment>
<evidence type="ECO:0000313" key="2">
    <source>
        <dbReference type="Proteomes" id="UP000295083"/>
    </source>
</evidence>
<proteinExistence type="predicted"/>
<dbReference type="AlphaFoldDB" id="A0A4R8PNJ7"/>
<accession>A0A4R8PNJ7</accession>
<gene>
    <name evidence="1" type="ORF">C8035_v011978</name>
</gene>
<dbReference type="Proteomes" id="UP000295083">
    <property type="component" value="Unassembled WGS sequence"/>
</dbReference>
<organism evidence="1 2">
    <name type="scientific">Colletotrichum spinosum</name>
    <dbReference type="NCBI Taxonomy" id="1347390"/>
    <lineage>
        <taxon>Eukaryota</taxon>
        <taxon>Fungi</taxon>
        <taxon>Dikarya</taxon>
        <taxon>Ascomycota</taxon>
        <taxon>Pezizomycotina</taxon>
        <taxon>Sordariomycetes</taxon>
        <taxon>Hypocreomycetidae</taxon>
        <taxon>Glomerellales</taxon>
        <taxon>Glomerellaceae</taxon>
        <taxon>Colletotrichum</taxon>
        <taxon>Colletotrichum orbiculare species complex</taxon>
    </lineage>
</organism>